<keyword evidence="1" id="KW-0808">Transferase</keyword>
<gene>
    <name evidence="4" type="ORF">Cba03nite_70330</name>
</gene>
<evidence type="ECO:0000313" key="5">
    <source>
        <dbReference type="Proteomes" id="UP000601223"/>
    </source>
</evidence>
<evidence type="ECO:0000256" key="1">
    <source>
        <dbReference type="ARBA" id="ARBA00022679"/>
    </source>
</evidence>
<accession>A0A8J3JXX6</accession>
<dbReference type="CDD" id="cd04301">
    <property type="entry name" value="NAT_SF"/>
    <property type="match status" value="1"/>
</dbReference>
<dbReference type="GO" id="GO:0016747">
    <property type="term" value="F:acyltransferase activity, transferring groups other than amino-acyl groups"/>
    <property type="evidence" value="ECO:0007669"/>
    <property type="project" value="InterPro"/>
</dbReference>
<name>A0A8J3JXX6_9ACTN</name>
<dbReference type="InterPro" id="IPR050832">
    <property type="entry name" value="Bact_Acetyltransf"/>
</dbReference>
<comment type="caution">
    <text evidence="4">The sequence shown here is derived from an EMBL/GenBank/DDBJ whole genome shotgun (WGS) entry which is preliminary data.</text>
</comment>
<dbReference type="Pfam" id="PF00583">
    <property type="entry name" value="Acetyltransf_1"/>
    <property type="match status" value="1"/>
</dbReference>
<dbReference type="PANTHER" id="PTHR43877">
    <property type="entry name" value="AMINOALKYLPHOSPHONATE N-ACETYLTRANSFERASE-RELATED-RELATED"/>
    <property type="match status" value="1"/>
</dbReference>
<dbReference type="InterPro" id="IPR000182">
    <property type="entry name" value="GNAT_dom"/>
</dbReference>
<dbReference type="AlphaFoldDB" id="A0A8J3JXX6"/>
<keyword evidence="2" id="KW-0012">Acyltransferase</keyword>
<dbReference type="SUPFAM" id="SSF55729">
    <property type="entry name" value="Acyl-CoA N-acyltransferases (Nat)"/>
    <property type="match status" value="2"/>
</dbReference>
<dbReference type="InterPro" id="IPR016181">
    <property type="entry name" value="Acyl_CoA_acyltransferase"/>
</dbReference>
<reference evidence="4 5" key="1">
    <citation type="submission" date="2021-01" db="EMBL/GenBank/DDBJ databases">
        <title>Whole genome shotgun sequence of Catellatospora bangladeshensis NBRC 107357.</title>
        <authorList>
            <person name="Komaki H."/>
            <person name="Tamura T."/>
        </authorList>
    </citation>
    <scope>NUCLEOTIDE SEQUENCE [LARGE SCALE GENOMIC DNA]</scope>
    <source>
        <strain evidence="4 5">NBRC 107357</strain>
    </source>
</reference>
<evidence type="ECO:0000256" key="2">
    <source>
        <dbReference type="ARBA" id="ARBA00023315"/>
    </source>
</evidence>
<protein>
    <recommendedName>
        <fullName evidence="3">N-acetyltransferase domain-containing protein</fullName>
    </recommendedName>
</protein>
<proteinExistence type="predicted"/>
<feature type="domain" description="N-acetyltransferase" evidence="3">
    <location>
        <begin position="22"/>
        <end position="182"/>
    </location>
</feature>
<keyword evidence="5" id="KW-1185">Reference proteome</keyword>
<evidence type="ECO:0000259" key="3">
    <source>
        <dbReference type="PROSITE" id="PS51186"/>
    </source>
</evidence>
<dbReference type="EMBL" id="BONF01000051">
    <property type="protein sequence ID" value="GIF85684.1"/>
    <property type="molecule type" value="Genomic_DNA"/>
</dbReference>
<dbReference type="Proteomes" id="UP000601223">
    <property type="component" value="Unassembled WGS sequence"/>
</dbReference>
<evidence type="ECO:0000313" key="4">
    <source>
        <dbReference type="EMBL" id="GIF85684.1"/>
    </source>
</evidence>
<sequence length="365" mass="40541">MGGAENGVRFGGSAGTLAGMSLHIAPVDADDPASVAAWVQVMSQVCDHETPHFPRISERAGQLMQRHRFPARVVRDRVAWLDGVPVGRLELVYMTEQNLKHLVFTLEVVPAYRRRGIGRALFEHVLAYAREHGLTELVSSSSLSMPGLPAPDEAGPAFATALGFTNTLPEVQRRLSMADVDENVLAGMEAAARAKAAGYRLVHWHGAAPAELVERLAYLDSRLMTDAPMGDLKVEPEKPDVTRFRRIEEVVAARQRRTYHAGAVHEDSGDLVAWTFISIGEAPWHAFQQITIVDPKHRGHRLGALVKVANLRYFRENEPQIEHIDTFNAAENSYMVSINEQMGFRRMAAFQTWQRDLDPATEQPA</sequence>
<dbReference type="Gene3D" id="3.40.630.30">
    <property type="match status" value="1"/>
</dbReference>
<organism evidence="4 5">
    <name type="scientific">Catellatospora bangladeshensis</name>
    <dbReference type="NCBI Taxonomy" id="310355"/>
    <lineage>
        <taxon>Bacteria</taxon>
        <taxon>Bacillati</taxon>
        <taxon>Actinomycetota</taxon>
        <taxon>Actinomycetes</taxon>
        <taxon>Micromonosporales</taxon>
        <taxon>Micromonosporaceae</taxon>
        <taxon>Catellatospora</taxon>
    </lineage>
</organism>
<dbReference type="PROSITE" id="PS51186">
    <property type="entry name" value="GNAT"/>
    <property type="match status" value="1"/>
</dbReference>